<accession>A0A7C9F7C5</accession>
<protein>
    <submittedName>
        <fullName evidence="1">Uncharacterized protein</fullName>
    </submittedName>
</protein>
<dbReference type="Proteomes" id="UP000479293">
    <property type="component" value="Unassembled WGS sequence"/>
</dbReference>
<dbReference type="EMBL" id="WHLY01000002">
    <property type="protein sequence ID" value="MPR32424.1"/>
    <property type="molecule type" value="Genomic_DNA"/>
</dbReference>
<name>A0A7C9F7C5_9BACT</name>
<reference evidence="1 2" key="1">
    <citation type="submission" date="2019-10" db="EMBL/GenBank/DDBJ databases">
        <title>Draft Genome Sequence of Cytophagaceae sp. SJW1-29.</title>
        <authorList>
            <person name="Choi A."/>
        </authorList>
    </citation>
    <scope>NUCLEOTIDE SEQUENCE [LARGE SCALE GENOMIC DNA]</scope>
    <source>
        <strain evidence="1 2">SJW1-29</strain>
    </source>
</reference>
<keyword evidence="2" id="KW-1185">Reference proteome</keyword>
<evidence type="ECO:0000313" key="1">
    <source>
        <dbReference type="EMBL" id="MPR32424.1"/>
    </source>
</evidence>
<organism evidence="1 2">
    <name type="scientific">Salmonirosea aquatica</name>
    <dbReference type="NCBI Taxonomy" id="2654236"/>
    <lineage>
        <taxon>Bacteria</taxon>
        <taxon>Pseudomonadati</taxon>
        <taxon>Bacteroidota</taxon>
        <taxon>Cytophagia</taxon>
        <taxon>Cytophagales</taxon>
        <taxon>Spirosomataceae</taxon>
        <taxon>Salmonirosea</taxon>
    </lineage>
</organism>
<gene>
    <name evidence="1" type="ORF">GBK04_03445</name>
</gene>
<sequence length="65" mass="7908">MEPKISKAQLEVWEWKEKLYEEFKDMPLREAMQIMHDRTQPIIEEIYRKKREKVGKENDSSAAIQ</sequence>
<comment type="caution">
    <text evidence="1">The sequence shown here is derived from an EMBL/GenBank/DDBJ whole genome shotgun (WGS) entry which is preliminary data.</text>
</comment>
<dbReference type="RefSeq" id="WP_152756866.1">
    <property type="nucleotide sequence ID" value="NZ_WHLY01000002.1"/>
</dbReference>
<dbReference type="AlphaFoldDB" id="A0A7C9F7C5"/>
<evidence type="ECO:0000313" key="2">
    <source>
        <dbReference type="Proteomes" id="UP000479293"/>
    </source>
</evidence>
<proteinExistence type="predicted"/>